<keyword evidence="1" id="KW-0808">Transferase</keyword>
<comment type="caution">
    <text evidence="1">The sequence shown here is derived from an EMBL/GenBank/DDBJ whole genome shotgun (WGS) entry which is preliminary data.</text>
</comment>
<dbReference type="InterPro" id="IPR029063">
    <property type="entry name" value="SAM-dependent_MTases_sf"/>
</dbReference>
<dbReference type="Pfam" id="PF13489">
    <property type="entry name" value="Methyltransf_23"/>
    <property type="match status" value="1"/>
</dbReference>
<protein>
    <submittedName>
        <fullName evidence="1">Methyltransferase domain-containing protein</fullName>
    </submittedName>
</protein>
<dbReference type="RefSeq" id="WP_160800817.1">
    <property type="nucleotide sequence ID" value="NZ_WUUL01000004.1"/>
</dbReference>
<dbReference type="AlphaFoldDB" id="A0A6I4VZC5"/>
<dbReference type="Proteomes" id="UP000430692">
    <property type="component" value="Unassembled WGS sequence"/>
</dbReference>
<dbReference type="GO" id="GO:0008168">
    <property type="term" value="F:methyltransferase activity"/>
    <property type="evidence" value="ECO:0007669"/>
    <property type="project" value="UniProtKB-KW"/>
</dbReference>
<reference evidence="1 2" key="1">
    <citation type="submission" date="2019-12" db="EMBL/GenBank/DDBJ databases">
        <title>Whole-genome analyses of novel actinobacteria.</title>
        <authorList>
            <person name="Sahin N."/>
            <person name="Saygin H."/>
        </authorList>
    </citation>
    <scope>NUCLEOTIDE SEQUENCE [LARGE SCALE GENOMIC DNA]</scope>
    <source>
        <strain evidence="1 2">KC615</strain>
    </source>
</reference>
<sequence>MDTKESSLYKEKNDDYYEGANPYLLKHINKGWTEVLDIGCSKGGLGAAIKEKGIRVSGIENFEEAAQIAKGKLDHVIQGNIETMELPYEKEQFDCIIFGDVLEHLFDPWVVLKKVKPYVKKEGSILTSIPNAAHISIVISLLNGDWTYEEAGLMDKTHIRFFTFKEMVRLFTNTGFSINKVERVYAPYGNYIPIIQDLYEVCRKHNIGNEFMMETPVYQYVIEAVKV</sequence>
<evidence type="ECO:0000313" key="1">
    <source>
        <dbReference type="EMBL" id="MXQ53452.1"/>
    </source>
</evidence>
<keyword evidence="2" id="KW-1185">Reference proteome</keyword>
<dbReference type="CDD" id="cd02440">
    <property type="entry name" value="AdoMet_MTases"/>
    <property type="match status" value="1"/>
</dbReference>
<name>A0A6I4VZC5_9BACL</name>
<organism evidence="1 2">
    <name type="scientific">Shimazuella alba</name>
    <dbReference type="NCBI Taxonomy" id="2690964"/>
    <lineage>
        <taxon>Bacteria</taxon>
        <taxon>Bacillati</taxon>
        <taxon>Bacillota</taxon>
        <taxon>Bacilli</taxon>
        <taxon>Bacillales</taxon>
        <taxon>Thermoactinomycetaceae</taxon>
        <taxon>Shimazuella</taxon>
    </lineage>
</organism>
<keyword evidence="1" id="KW-0489">Methyltransferase</keyword>
<dbReference type="GO" id="GO:0032259">
    <property type="term" value="P:methylation"/>
    <property type="evidence" value="ECO:0007669"/>
    <property type="project" value="UniProtKB-KW"/>
</dbReference>
<accession>A0A6I4VZC5</accession>
<dbReference type="EMBL" id="WUUL01000004">
    <property type="protein sequence ID" value="MXQ53452.1"/>
    <property type="molecule type" value="Genomic_DNA"/>
</dbReference>
<dbReference type="SUPFAM" id="SSF53335">
    <property type="entry name" value="S-adenosyl-L-methionine-dependent methyltransferases"/>
    <property type="match status" value="1"/>
</dbReference>
<gene>
    <name evidence="1" type="ORF">GSM42_06855</name>
</gene>
<dbReference type="Gene3D" id="3.40.50.150">
    <property type="entry name" value="Vaccinia Virus protein VP39"/>
    <property type="match status" value="1"/>
</dbReference>
<evidence type="ECO:0000313" key="2">
    <source>
        <dbReference type="Proteomes" id="UP000430692"/>
    </source>
</evidence>
<dbReference type="PANTHER" id="PTHR43861">
    <property type="entry name" value="TRANS-ACONITATE 2-METHYLTRANSFERASE-RELATED"/>
    <property type="match status" value="1"/>
</dbReference>
<proteinExistence type="predicted"/>